<keyword evidence="1" id="KW-0805">Transcription regulation</keyword>
<dbReference type="SUPFAM" id="SSF46689">
    <property type="entry name" value="Homeodomain-like"/>
    <property type="match status" value="1"/>
</dbReference>
<keyword evidence="2" id="KW-0238">DNA-binding</keyword>
<dbReference type="RefSeq" id="WP_147627849.1">
    <property type="nucleotide sequence ID" value="NZ_CP042807.1"/>
</dbReference>
<gene>
    <name evidence="5" type="ORF">CS053_13960</name>
</gene>
<feature type="domain" description="HTH araC/xylS-type" evidence="4">
    <location>
        <begin position="238"/>
        <end position="339"/>
    </location>
</feature>
<accession>A0A5B9DZA2</accession>
<proteinExistence type="predicted"/>
<dbReference type="SMART" id="SM00342">
    <property type="entry name" value="HTH_ARAC"/>
    <property type="match status" value="1"/>
</dbReference>
<evidence type="ECO:0000256" key="3">
    <source>
        <dbReference type="ARBA" id="ARBA00023163"/>
    </source>
</evidence>
<evidence type="ECO:0000313" key="6">
    <source>
        <dbReference type="Proteomes" id="UP000321807"/>
    </source>
</evidence>
<dbReference type="GO" id="GO:0005829">
    <property type="term" value="C:cytosol"/>
    <property type="evidence" value="ECO:0007669"/>
    <property type="project" value="TreeGrafter"/>
</dbReference>
<dbReference type="GO" id="GO:0000976">
    <property type="term" value="F:transcription cis-regulatory region binding"/>
    <property type="evidence" value="ECO:0007669"/>
    <property type="project" value="TreeGrafter"/>
</dbReference>
<dbReference type="Proteomes" id="UP000321807">
    <property type="component" value="Chromosome"/>
</dbReference>
<dbReference type="EMBL" id="CP042807">
    <property type="protein sequence ID" value="QEE25482.1"/>
    <property type="molecule type" value="Genomic_DNA"/>
</dbReference>
<evidence type="ECO:0000259" key="4">
    <source>
        <dbReference type="PROSITE" id="PS01124"/>
    </source>
</evidence>
<dbReference type="InterPro" id="IPR032687">
    <property type="entry name" value="AraC-type_N"/>
</dbReference>
<name>A0A5B9DZA2_9GAMM</name>
<evidence type="ECO:0000256" key="1">
    <source>
        <dbReference type="ARBA" id="ARBA00023015"/>
    </source>
</evidence>
<dbReference type="PANTHER" id="PTHR47894:SF1">
    <property type="entry name" value="HTH-TYPE TRANSCRIPTIONAL REGULATOR VQSM"/>
    <property type="match status" value="1"/>
</dbReference>
<dbReference type="KEGG" id="rgl:CS053_13960"/>
<dbReference type="PROSITE" id="PS01124">
    <property type="entry name" value="HTH_ARAC_FAMILY_2"/>
    <property type="match status" value="1"/>
</dbReference>
<protein>
    <submittedName>
        <fullName evidence="5">AraC family transcriptional regulator</fullName>
    </submittedName>
</protein>
<dbReference type="PANTHER" id="PTHR47894">
    <property type="entry name" value="HTH-TYPE TRANSCRIPTIONAL REGULATOR GADX"/>
    <property type="match status" value="1"/>
</dbReference>
<sequence length="349" mass="38283">MTTLRPPVTIPIAAVHGMLSGIRARASESPAWVETLLDEAGIASALMEQTGARVTSVQYAALFRLLMDRLDDEGLGFLSRRLRRGSFTLMARSALGSPSIEVALCRVAQSFRLLQDDVEMVRLRDGPLIGIGLEFSNMAVARQNFLHELVLRVSWRLLDWLHGSPLVPSGFDFGFDMPPYVAAYTKIFPGPLQFGQPHSAVWFKGTELAAPVRRDERALQAFLRVAPGNVIEPRLNEQTFSARVRTLLQQACPAWPDLATAAQALHQSSSTLQRHLAIEGTTFQSLKDQLRRDMAIVRLNTSAVPMGVLAEELGFAGSAAFQRAFKTWTGSAPGSYRQHGDPGDTESAD</sequence>
<evidence type="ECO:0000313" key="5">
    <source>
        <dbReference type="EMBL" id="QEE25482.1"/>
    </source>
</evidence>
<dbReference type="Pfam" id="PF12833">
    <property type="entry name" value="HTH_18"/>
    <property type="match status" value="1"/>
</dbReference>
<dbReference type="Pfam" id="PF12625">
    <property type="entry name" value="Arabinose_bd"/>
    <property type="match status" value="1"/>
</dbReference>
<reference evidence="5 6" key="1">
    <citation type="submission" date="2019-08" db="EMBL/GenBank/DDBJ databases">
        <title>Complete genome sequence of Rhodanobacter glycinis strain T01E-68 isolated from tomato root.</title>
        <authorList>
            <person name="Weon H.-Y."/>
            <person name="Lee S.A."/>
        </authorList>
    </citation>
    <scope>NUCLEOTIDE SEQUENCE [LARGE SCALE GENOMIC DNA]</scope>
    <source>
        <strain evidence="5 6">T01E-68</strain>
    </source>
</reference>
<keyword evidence="3" id="KW-0804">Transcription</keyword>
<dbReference type="InterPro" id="IPR009057">
    <property type="entry name" value="Homeodomain-like_sf"/>
</dbReference>
<evidence type="ECO:0000256" key="2">
    <source>
        <dbReference type="ARBA" id="ARBA00023125"/>
    </source>
</evidence>
<dbReference type="AlphaFoldDB" id="A0A5B9DZA2"/>
<dbReference type="InterPro" id="IPR018060">
    <property type="entry name" value="HTH_AraC"/>
</dbReference>
<dbReference type="Gene3D" id="1.10.10.60">
    <property type="entry name" value="Homeodomain-like"/>
    <property type="match status" value="1"/>
</dbReference>
<organism evidence="5 6">
    <name type="scientific">Rhodanobacter glycinis</name>
    <dbReference type="NCBI Taxonomy" id="582702"/>
    <lineage>
        <taxon>Bacteria</taxon>
        <taxon>Pseudomonadati</taxon>
        <taxon>Pseudomonadota</taxon>
        <taxon>Gammaproteobacteria</taxon>
        <taxon>Lysobacterales</taxon>
        <taxon>Rhodanobacteraceae</taxon>
        <taxon>Rhodanobacter</taxon>
    </lineage>
</organism>
<dbReference type="GO" id="GO:0003700">
    <property type="term" value="F:DNA-binding transcription factor activity"/>
    <property type="evidence" value="ECO:0007669"/>
    <property type="project" value="InterPro"/>
</dbReference>